<dbReference type="GO" id="GO:0005524">
    <property type="term" value="F:ATP binding"/>
    <property type="evidence" value="ECO:0007669"/>
    <property type="project" value="UniProtKB-KW"/>
</dbReference>
<dbReference type="Proteomes" id="UP001154061">
    <property type="component" value="Unassembled WGS sequence"/>
</dbReference>
<keyword evidence="2" id="KW-0436">Ligase</keyword>
<dbReference type="Pfam" id="PF00501">
    <property type="entry name" value="AMP-binding"/>
    <property type="match status" value="1"/>
</dbReference>
<dbReference type="GO" id="GO:0015645">
    <property type="term" value="F:fatty acid ligase activity"/>
    <property type="evidence" value="ECO:0007669"/>
    <property type="project" value="TreeGrafter"/>
</dbReference>
<evidence type="ECO:0000256" key="2">
    <source>
        <dbReference type="ARBA" id="ARBA00022598"/>
    </source>
</evidence>
<comment type="similarity">
    <text evidence="1">Belongs to the ATP-dependent AMP-binding enzyme family.</text>
</comment>
<keyword evidence="8" id="KW-1185">Reference proteome</keyword>
<dbReference type="GO" id="GO:0006637">
    <property type="term" value="P:acyl-CoA metabolic process"/>
    <property type="evidence" value="ECO:0007669"/>
    <property type="project" value="TreeGrafter"/>
</dbReference>
<protein>
    <submittedName>
        <fullName evidence="7">AMP-binding protein</fullName>
    </submittedName>
</protein>
<dbReference type="Gene3D" id="3.30.300.30">
    <property type="match status" value="1"/>
</dbReference>
<organism evidence="7 8">
    <name type="scientific">Natrinema salsiterrestre</name>
    <dbReference type="NCBI Taxonomy" id="2950540"/>
    <lineage>
        <taxon>Archaea</taxon>
        <taxon>Methanobacteriati</taxon>
        <taxon>Methanobacteriota</taxon>
        <taxon>Stenosarchaea group</taxon>
        <taxon>Halobacteria</taxon>
        <taxon>Halobacteriales</taxon>
        <taxon>Natrialbaceae</taxon>
        <taxon>Natrinema</taxon>
    </lineage>
</organism>
<comment type="caution">
    <text evidence="7">The sequence shown here is derived from an EMBL/GenBank/DDBJ whole genome shotgun (WGS) entry which is preliminary data.</text>
</comment>
<dbReference type="InterPro" id="IPR045851">
    <property type="entry name" value="AMP-bd_C_sf"/>
</dbReference>
<dbReference type="PROSITE" id="PS00455">
    <property type="entry name" value="AMP_BINDING"/>
    <property type="match status" value="1"/>
</dbReference>
<dbReference type="Gene3D" id="3.40.50.12780">
    <property type="entry name" value="N-terminal domain of ligase-like"/>
    <property type="match status" value="1"/>
</dbReference>
<feature type="domain" description="AMP-binding enzyme C-terminal" evidence="6">
    <location>
        <begin position="465"/>
        <end position="543"/>
    </location>
</feature>
<dbReference type="SUPFAM" id="SSF56801">
    <property type="entry name" value="Acetyl-CoA synthetase-like"/>
    <property type="match status" value="1"/>
</dbReference>
<dbReference type="InterPro" id="IPR000873">
    <property type="entry name" value="AMP-dep_synth/lig_dom"/>
</dbReference>
<dbReference type="GO" id="GO:0006633">
    <property type="term" value="P:fatty acid biosynthetic process"/>
    <property type="evidence" value="ECO:0007669"/>
    <property type="project" value="TreeGrafter"/>
</dbReference>
<dbReference type="AlphaFoldDB" id="A0A9Q4L6H8"/>
<proteinExistence type="inferred from homology"/>
<evidence type="ECO:0000256" key="3">
    <source>
        <dbReference type="ARBA" id="ARBA00022741"/>
    </source>
</evidence>
<dbReference type="InterPro" id="IPR051087">
    <property type="entry name" value="Mitochondrial_ACSM"/>
</dbReference>
<dbReference type="InterPro" id="IPR042099">
    <property type="entry name" value="ANL_N_sf"/>
</dbReference>
<evidence type="ECO:0000259" key="6">
    <source>
        <dbReference type="Pfam" id="PF13193"/>
    </source>
</evidence>
<dbReference type="InterPro" id="IPR025110">
    <property type="entry name" value="AMP-bd_C"/>
</dbReference>
<evidence type="ECO:0000259" key="5">
    <source>
        <dbReference type="Pfam" id="PF00501"/>
    </source>
</evidence>
<dbReference type="GO" id="GO:0016405">
    <property type="term" value="F:CoA-ligase activity"/>
    <property type="evidence" value="ECO:0007669"/>
    <property type="project" value="UniProtKB-ARBA"/>
</dbReference>
<keyword evidence="4" id="KW-0067">ATP-binding</keyword>
<gene>
    <name evidence="7" type="ORF">NDI89_19705</name>
</gene>
<dbReference type="InterPro" id="IPR020845">
    <property type="entry name" value="AMP-binding_CS"/>
</dbReference>
<evidence type="ECO:0000256" key="4">
    <source>
        <dbReference type="ARBA" id="ARBA00022840"/>
    </source>
</evidence>
<evidence type="ECO:0000313" key="8">
    <source>
        <dbReference type="Proteomes" id="UP001154061"/>
    </source>
</evidence>
<accession>A0A9Q4L6H8</accession>
<reference evidence="7" key="1">
    <citation type="submission" date="2022-06" db="EMBL/GenBank/DDBJ databases">
        <title>Natrinema sp. a new haloarchaeum isolate from saline soil.</title>
        <authorList>
            <person name="Strakova D."/>
            <person name="Galisteo C."/>
            <person name="Sanchez-Porro C."/>
            <person name="Ventosa A."/>
        </authorList>
    </citation>
    <scope>NUCLEOTIDE SEQUENCE</scope>
    <source>
        <strain evidence="7">S1CR25-10</strain>
    </source>
</reference>
<dbReference type="Pfam" id="PF13193">
    <property type="entry name" value="AMP-binding_C"/>
    <property type="match status" value="1"/>
</dbReference>
<name>A0A9Q4L6H8_9EURY</name>
<dbReference type="RefSeq" id="WP_277524153.1">
    <property type="nucleotide sequence ID" value="NZ_JAMQOT010000009.1"/>
</dbReference>
<feature type="domain" description="AMP-dependent synthetase/ligase" evidence="5">
    <location>
        <begin position="43"/>
        <end position="415"/>
    </location>
</feature>
<dbReference type="EMBL" id="JAMQOT010000009">
    <property type="protein sequence ID" value="MDF9747808.1"/>
    <property type="molecule type" value="Genomic_DNA"/>
</dbReference>
<dbReference type="PANTHER" id="PTHR43605:SF10">
    <property type="entry name" value="ACYL-COA SYNTHETASE MEDIUM CHAIN FAMILY MEMBER 3"/>
    <property type="match status" value="1"/>
</dbReference>
<dbReference type="GO" id="GO:0004321">
    <property type="term" value="F:fatty-acyl-CoA synthase activity"/>
    <property type="evidence" value="ECO:0007669"/>
    <property type="project" value="TreeGrafter"/>
</dbReference>
<sequence length="558" mass="62451">MAHIDQYHFYERDWESYEQLRESFEWEIPDQFNMAEYVCDRWSRNRGRVAFFAEDEAGDRRTLTFRDVQIEANRIANYLSEAGVTPGDRVGICLGQRPEAAVGHIAVWKLGAVSVPLSTQFGDDALAYRLDDCRAVACIVDGSSVDTLRSIRSDLEALETVLTIGADPVPTETTWDAVERRSPQQFETEETNADDDAIIIYTSGTTGEPKGVRHAHRLLLGHLPMFAENFMETGTADESVFWTPVEWSWIGSLFSVVMPTLYYGQPVVAYDTDRFDAESAFGLIERYGITNLGAPTTALRMMMQVDDPADRYALETIRHVAAGGEAVGESVIRWARETFDGAAIEEVYGQTEANLVVGDCHSLKEPRPGKMGLAAPGHDVAIVDPETAEPIDEPGAVGEIAVRYEGNPVCFREYWNKPDRTDRKVRNGWLLTEDFGTVDEDGFFSFEGRKDDVIITSGYRVSPEEIEEVIASHVAVTDAAVIGVPDEDRGSVPKAFVVTSDDEWRTPELKEKLENRVADRLARYEYPRTIEFLDELPTTSTGKVRRQSLRERDGIADS</sequence>
<evidence type="ECO:0000313" key="7">
    <source>
        <dbReference type="EMBL" id="MDF9747808.1"/>
    </source>
</evidence>
<keyword evidence="3" id="KW-0547">Nucleotide-binding</keyword>
<dbReference type="PANTHER" id="PTHR43605">
    <property type="entry name" value="ACYL-COENZYME A SYNTHETASE"/>
    <property type="match status" value="1"/>
</dbReference>
<evidence type="ECO:0000256" key="1">
    <source>
        <dbReference type="ARBA" id="ARBA00006432"/>
    </source>
</evidence>